<gene>
    <name evidence="2" type="ORF">SPRG_05613</name>
</gene>
<name>A0A067CT22_SAPPC</name>
<dbReference type="EMBL" id="KK583205">
    <property type="protein sequence ID" value="KDO29661.1"/>
    <property type="molecule type" value="Genomic_DNA"/>
</dbReference>
<proteinExistence type="predicted"/>
<dbReference type="RefSeq" id="XP_012199719.1">
    <property type="nucleotide sequence ID" value="XM_012344329.1"/>
</dbReference>
<dbReference type="KEGG" id="spar:SPRG_05613"/>
<keyword evidence="1" id="KW-0732">Signal</keyword>
<feature type="signal peptide" evidence="1">
    <location>
        <begin position="1"/>
        <end position="22"/>
    </location>
</feature>
<evidence type="ECO:0000313" key="2">
    <source>
        <dbReference type="EMBL" id="KDO29661.1"/>
    </source>
</evidence>
<organism evidence="2 3">
    <name type="scientific">Saprolegnia parasitica (strain CBS 223.65)</name>
    <dbReference type="NCBI Taxonomy" id="695850"/>
    <lineage>
        <taxon>Eukaryota</taxon>
        <taxon>Sar</taxon>
        <taxon>Stramenopiles</taxon>
        <taxon>Oomycota</taxon>
        <taxon>Saprolegniomycetes</taxon>
        <taxon>Saprolegniales</taxon>
        <taxon>Saprolegniaceae</taxon>
        <taxon>Saprolegnia</taxon>
    </lineage>
</organism>
<dbReference type="Proteomes" id="UP000030745">
    <property type="component" value="Unassembled WGS sequence"/>
</dbReference>
<dbReference type="VEuPathDB" id="FungiDB:SPRG_05613"/>
<dbReference type="AlphaFoldDB" id="A0A067CT22"/>
<accession>A0A067CT22</accession>
<dbReference type="OrthoDB" id="10531172at2759"/>
<reference evidence="2 3" key="1">
    <citation type="journal article" date="2013" name="PLoS Genet.">
        <title>Distinctive expansion of potential virulence genes in the genome of the oomycete fish pathogen Saprolegnia parasitica.</title>
        <authorList>
            <person name="Jiang R.H."/>
            <person name="de Bruijn I."/>
            <person name="Haas B.J."/>
            <person name="Belmonte R."/>
            <person name="Lobach L."/>
            <person name="Christie J."/>
            <person name="van den Ackerveken G."/>
            <person name="Bottin A."/>
            <person name="Bulone V."/>
            <person name="Diaz-Moreno S.M."/>
            <person name="Dumas B."/>
            <person name="Fan L."/>
            <person name="Gaulin E."/>
            <person name="Govers F."/>
            <person name="Grenville-Briggs L.J."/>
            <person name="Horner N.R."/>
            <person name="Levin J.Z."/>
            <person name="Mammella M."/>
            <person name="Meijer H.J."/>
            <person name="Morris P."/>
            <person name="Nusbaum C."/>
            <person name="Oome S."/>
            <person name="Phillips A.J."/>
            <person name="van Rooyen D."/>
            <person name="Rzeszutek E."/>
            <person name="Saraiva M."/>
            <person name="Secombes C.J."/>
            <person name="Seidl M.F."/>
            <person name="Snel B."/>
            <person name="Stassen J.H."/>
            <person name="Sykes S."/>
            <person name="Tripathy S."/>
            <person name="van den Berg H."/>
            <person name="Vega-Arreguin J.C."/>
            <person name="Wawra S."/>
            <person name="Young S.K."/>
            <person name="Zeng Q."/>
            <person name="Dieguez-Uribeondo J."/>
            <person name="Russ C."/>
            <person name="Tyler B.M."/>
            <person name="van West P."/>
        </authorList>
    </citation>
    <scope>NUCLEOTIDE SEQUENCE [LARGE SCALE GENOMIC DNA]</scope>
    <source>
        <strain evidence="2 3">CBS 223.65</strain>
    </source>
</reference>
<protein>
    <submittedName>
        <fullName evidence="2">Uncharacterized protein</fullName>
    </submittedName>
</protein>
<keyword evidence="3" id="KW-1185">Reference proteome</keyword>
<sequence>MTLVWSSALVLLALSSRRLVYGAGLWDDHAQVDIALRPELQNVRSALPPPRPLLPRNRAPTIELTFATNDDAERCGRTVLSAVCKCHARHAASSGDVLTRSAALWARGYDFYSAPSKILENVHDDALDEDQPLAAVPQPERTEPFARTAQAYLATFLGLNASSQLHDASACRQLYWVPFSDTSHVQRLVQRQMIEQSFYAYPPYKANEMPLAYGGEMPTTNGLSTLPPHDFRTCRRLRPPRL</sequence>
<evidence type="ECO:0000256" key="1">
    <source>
        <dbReference type="SAM" id="SignalP"/>
    </source>
</evidence>
<feature type="chain" id="PRO_5001634865" evidence="1">
    <location>
        <begin position="23"/>
        <end position="242"/>
    </location>
</feature>
<evidence type="ECO:0000313" key="3">
    <source>
        <dbReference type="Proteomes" id="UP000030745"/>
    </source>
</evidence>
<dbReference type="GeneID" id="24128002"/>